<dbReference type="Gene3D" id="3.90.50.10">
    <property type="entry name" value="Photosynthetic Reaction Center, subunit H, domain 2"/>
    <property type="match status" value="1"/>
</dbReference>
<dbReference type="InterPro" id="IPR011033">
    <property type="entry name" value="PRC_barrel-like_sf"/>
</dbReference>
<evidence type="ECO:0000256" key="1">
    <source>
        <dbReference type="SAM" id="MobiDB-lite"/>
    </source>
</evidence>
<dbReference type="EMBL" id="BAABIK010000003">
    <property type="protein sequence ID" value="GAA4931658.1"/>
    <property type="molecule type" value="Genomic_DNA"/>
</dbReference>
<reference evidence="4" key="1">
    <citation type="journal article" date="2019" name="Int. J. Syst. Evol. Microbiol.">
        <title>The Global Catalogue of Microorganisms (GCM) 10K type strain sequencing project: providing services to taxonomists for standard genome sequencing and annotation.</title>
        <authorList>
            <consortium name="The Broad Institute Genomics Platform"/>
            <consortium name="The Broad Institute Genome Sequencing Center for Infectious Disease"/>
            <person name="Wu L."/>
            <person name="Ma J."/>
        </authorList>
    </citation>
    <scope>NUCLEOTIDE SEQUENCE [LARGE SCALE GENOMIC DNA]</scope>
    <source>
        <strain evidence="4">JCM 18123</strain>
    </source>
</reference>
<feature type="compositionally biased region" description="Pro residues" evidence="1">
    <location>
        <begin position="136"/>
        <end position="164"/>
    </location>
</feature>
<dbReference type="InterPro" id="IPR027275">
    <property type="entry name" value="PRC-brl_dom"/>
</dbReference>
<dbReference type="InterPro" id="IPR014747">
    <property type="entry name" value="Bac_photo_RC_H_C"/>
</dbReference>
<proteinExistence type="predicted"/>
<evidence type="ECO:0000313" key="3">
    <source>
        <dbReference type="EMBL" id="GAA4931658.1"/>
    </source>
</evidence>
<evidence type="ECO:0000313" key="4">
    <source>
        <dbReference type="Proteomes" id="UP001499993"/>
    </source>
</evidence>
<feature type="region of interest" description="Disordered" evidence="1">
    <location>
        <begin position="100"/>
        <end position="236"/>
    </location>
</feature>
<comment type="caution">
    <text evidence="3">The sequence shown here is derived from an EMBL/GenBank/DDBJ whole genome shotgun (WGS) entry which is preliminary data.</text>
</comment>
<dbReference type="Proteomes" id="UP001499993">
    <property type="component" value="Unassembled WGS sequence"/>
</dbReference>
<name>A0ABP9GB95_9ACTN</name>
<feature type="compositionally biased region" description="Basic and acidic residues" evidence="1">
    <location>
        <begin position="112"/>
        <end position="134"/>
    </location>
</feature>
<feature type="domain" description="PRC-barrel" evidence="2">
    <location>
        <begin position="8"/>
        <end position="57"/>
    </location>
</feature>
<keyword evidence="4" id="KW-1185">Reference proteome</keyword>
<organism evidence="3 4">
    <name type="scientific">Streptomonospora halophila</name>
    <dbReference type="NCBI Taxonomy" id="427369"/>
    <lineage>
        <taxon>Bacteria</taxon>
        <taxon>Bacillati</taxon>
        <taxon>Actinomycetota</taxon>
        <taxon>Actinomycetes</taxon>
        <taxon>Streptosporangiales</taxon>
        <taxon>Nocardiopsidaceae</taxon>
        <taxon>Streptomonospora</taxon>
    </lineage>
</organism>
<protein>
    <recommendedName>
        <fullName evidence="2">PRC-barrel domain-containing protein</fullName>
    </recommendedName>
</protein>
<dbReference type="SUPFAM" id="SSF50346">
    <property type="entry name" value="PRC-barrel domain"/>
    <property type="match status" value="1"/>
</dbReference>
<dbReference type="Pfam" id="PF05239">
    <property type="entry name" value="PRC"/>
    <property type="match status" value="1"/>
</dbReference>
<accession>A0ABP9GB95</accession>
<sequence>MAPQGTQRLIGHRLVDKDGAAVGKIGQVFYDDQTDAAKWITVRTGLFGSRENLVPLSGAEMVYDALQVPWSRSRIKSAPSFDVDQHISVEQEDQVYAHYGLSPEIPGQRVPEQYERPRGRHARPEPAERSRTPADRPGPPTGRPGPPPERTGPPPERPGPPAERPGPDAVPVRGVPSGARQPDEEQRPMWEPSGRSAPTPRLGDEWGWDADPRSLPGDEWGRDTAPRSRPQQGTGA</sequence>
<gene>
    <name evidence="3" type="ORF">GCM10023224_09590</name>
</gene>
<evidence type="ECO:0000259" key="2">
    <source>
        <dbReference type="Pfam" id="PF05239"/>
    </source>
</evidence>
<dbReference type="RefSeq" id="WP_345555618.1">
    <property type="nucleotide sequence ID" value="NZ_BAABIK010000003.1"/>
</dbReference>